<keyword evidence="1" id="KW-0472">Membrane</keyword>
<dbReference type="AlphaFoldDB" id="A0ABD1LNU6"/>
<dbReference type="PANTHER" id="PTHR36595:SF1">
    <property type="entry name" value="TRANSMEMBRANE PROTEIN"/>
    <property type="match status" value="1"/>
</dbReference>
<keyword evidence="1" id="KW-1133">Transmembrane helix</keyword>
<accession>A0ABD1LNU6</accession>
<protein>
    <submittedName>
        <fullName evidence="2">Uncharacterized protein</fullName>
    </submittedName>
</protein>
<keyword evidence="3" id="KW-1185">Reference proteome</keyword>
<sequence>MLDSVIEYITQAASSYAFIFCFCNLIIVFILVDLKPKLSFDQESEEIPLSVPSNTGAQRPNSKFWVNKNTISPQATEVSHVKENEVVDRIKIEGSDNCNTEEEDDELKRRVEEFIERVNEGWKAEYLSTSSFLWGENNKELLE</sequence>
<dbReference type="Proteomes" id="UP001603857">
    <property type="component" value="Unassembled WGS sequence"/>
</dbReference>
<comment type="caution">
    <text evidence="2">The sequence shown here is derived from an EMBL/GenBank/DDBJ whole genome shotgun (WGS) entry which is preliminary data.</text>
</comment>
<proteinExistence type="predicted"/>
<organism evidence="2 3">
    <name type="scientific">Flemingia macrophylla</name>
    <dbReference type="NCBI Taxonomy" id="520843"/>
    <lineage>
        <taxon>Eukaryota</taxon>
        <taxon>Viridiplantae</taxon>
        <taxon>Streptophyta</taxon>
        <taxon>Embryophyta</taxon>
        <taxon>Tracheophyta</taxon>
        <taxon>Spermatophyta</taxon>
        <taxon>Magnoliopsida</taxon>
        <taxon>eudicotyledons</taxon>
        <taxon>Gunneridae</taxon>
        <taxon>Pentapetalae</taxon>
        <taxon>rosids</taxon>
        <taxon>fabids</taxon>
        <taxon>Fabales</taxon>
        <taxon>Fabaceae</taxon>
        <taxon>Papilionoideae</taxon>
        <taxon>50 kb inversion clade</taxon>
        <taxon>NPAAA clade</taxon>
        <taxon>indigoferoid/millettioid clade</taxon>
        <taxon>Phaseoleae</taxon>
        <taxon>Flemingia</taxon>
    </lineage>
</organism>
<gene>
    <name evidence="2" type="ORF">Fmac_024256</name>
</gene>
<keyword evidence="1" id="KW-0812">Transmembrane</keyword>
<evidence type="ECO:0000256" key="1">
    <source>
        <dbReference type="SAM" id="Phobius"/>
    </source>
</evidence>
<dbReference type="PANTHER" id="PTHR36595">
    <property type="entry name" value="TRANSMEMBRANE PROTEIN"/>
    <property type="match status" value="1"/>
</dbReference>
<evidence type="ECO:0000313" key="2">
    <source>
        <dbReference type="EMBL" id="KAL2325198.1"/>
    </source>
</evidence>
<reference evidence="2 3" key="1">
    <citation type="submission" date="2024-08" db="EMBL/GenBank/DDBJ databases">
        <title>Insights into the chromosomal genome structure of Flemingia macrophylla.</title>
        <authorList>
            <person name="Ding Y."/>
            <person name="Zhao Y."/>
            <person name="Bi W."/>
            <person name="Wu M."/>
            <person name="Zhao G."/>
            <person name="Gong Y."/>
            <person name="Li W."/>
            <person name="Zhang P."/>
        </authorList>
    </citation>
    <scope>NUCLEOTIDE SEQUENCE [LARGE SCALE GENOMIC DNA]</scope>
    <source>
        <strain evidence="2">DYQJB</strain>
        <tissue evidence="2">Leaf</tissue>
    </source>
</reference>
<name>A0ABD1LNU6_9FABA</name>
<feature type="transmembrane region" description="Helical" evidence="1">
    <location>
        <begin position="12"/>
        <end position="32"/>
    </location>
</feature>
<dbReference type="EMBL" id="JBGMDY010000008">
    <property type="protein sequence ID" value="KAL2325198.1"/>
    <property type="molecule type" value="Genomic_DNA"/>
</dbReference>
<evidence type="ECO:0000313" key="3">
    <source>
        <dbReference type="Proteomes" id="UP001603857"/>
    </source>
</evidence>